<gene>
    <name evidence="1" type="ORF">SAMN05444165_7087</name>
</gene>
<dbReference type="Proteomes" id="UP000185151">
    <property type="component" value="Unassembled WGS sequence"/>
</dbReference>
<dbReference type="EMBL" id="FSRU01000003">
    <property type="protein sequence ID" value="SIO67570.1"/>
    <property type="molecule type" value="Genomic_DNA"/>
</dbReference>
<reference evidence="1 2" key="1">
    <citation type="submission" date="2016-11" db="EMBL/GenBank/DDBJ databases">
        <authorList>
            <person name="Jaros S."/>
            <person name="Januszkiewicz K."/>
            <person name="Wedrychowicz H."/>
        </authorList>
    </citation>
    <scope>NUCLEOTIDE SEQUENCE [LARGE SCALE GENOMIC DNA]</scope>
    <source>
        <strain evidence="1 2">GAS95</strain>
    </source>
</reference>
<accession>A0A1N6LFG3</accession>
<dbReference type="AlphaFoldDB" id="A0A1N6LFG3"/>
<evidence type="ECO:0000313" key="2">
    <source>
        <dbReference type="Proteomes" id="UP000185151"/>
    </source>
</evidence>
<evidence type="ECO:0000313" key="1">
    <source>
        <dbReference type="EMBL" id="SIO67570.1"/>
    </source>
</evidence>
<organism evidence="1 2">
    <name type="scientific">Paraburkholderia phenazinium</name>
    <dbReference type="NCBI Taxonomy" id="60549"/>
    <lineage>
        <taxon>Bacteria</taxon>
        <taxon>Pseudomonadati</taxon>
        <taxon>Pseudomonadota</taxon>
        <taxon>Betaproteobacteria</taxon>
        <taxon>Burkholderiales</taxon>
        <taxon>Burkholderiaceae</taxon>
        <taxon>Paraburkholderia</taxon>
    </lineage>
</organism>
<proteinExistence type="predicted"/>
<name>A0A1N6LFG3_9BURK</name>
<sequence>MPACRFMFMVQSARQTRLTTRLVASQQNCVKMPSNARVAGLRGDRRPVCGRAAAH</sequence>
<protein>
    <submittedName>
        <fullName evidence="1">Uncharacterized protein</fullName>
    </submittedName>
</protein>
<keyword evidence="2" id="KW-1185">Reference proteome</keyword>